<dbReference type="OrthoDB" id="9779080at2"/>
<evidence type="ECO:0000313" key="3">
    <source>
        <dbReference type="EMBL" id="AOT69129.1"/>
    </source>
</evidence>
<accession>A0A1D8GDY8</accession>
<organism evidence="3 4">
    <name type="scientific">Geosporobacter ferrireducens</name>
    <dbReference type="NCBI Taxonomy" id="1424294"/>
    <lineage>
        <taxon>Bacteria</taxon>
        <taxon>Bacillati</taxon>
        <taxon>Bacillota</taxon>
        <taxon>Clostridia</taxon>
        <taxon>Peptostreptococcales</taxon>
        <taxon>Thermotaleaceae</taxon>
        <taxon>Geosporobacter</taxon>
    </lineage>
</organism>
<evidence type="ECO:0000256" key="1">
    <source>
        <dbReference type="SAM" id="Phobius"/>
    </source>
</evidence>
<dbReference type="RefSeq" id="WP_069974695.1">
    <property type="nucleotide sequence ID" value="NZ_CP017269.1"/>
</dbReference>
<dbReference type="Pfam" id="PF07670">
    <property type="entry name" value="Gate"/>
    <property type="match status" value="1"/>
</dbReference>
<dbReference type="EMBL" id="CP017269">
    <property type="protein sequence ID" value="AOT69129.1"/>
    <property type="molecule type" value="Genomic_DNA"/>
</dbReference>
<reference evidence="3 4" key="1">
    <citation type="submission" date="2016-09" db="EMBL/GenBank/DDBJ databases">
        <title>Genomic analysis reveals versatility of anaerobic energy metabolism of Geosporobacter ferrireducens IRF9 of phylum Firmicutes.</title>
        <authorList>
            <person name="Kim S.-J."/>
        </authorList>
    </citation>
    <scope>NUCLEOTIDE SEQUENCE [LARGE SCALE GENOMIC DNA]</scope>
    <source>
        <strain evidence="3 4">IRF9</strain>
    </source>
</reference>
<feature type="transmembrane region" description="Helical" evidence="1">
    <location>
        <begin position="56"/>
        <end position="77"/>
    </location>
</feature>
<keyword evidence="1" id="KW-0812">Transmembrane</keyword>
<keyword evidence="4" id="KW-1185">Reference proteome</keyword>
<keyword evidence="1" id="KW-0472">Membrane</keyword>
<dbReference type="Proteomes" id="UP000095743">
    <property type="component" value="Chromosome"/>
</dbReference>
<dbReference type="InterPro" id="IPR011642">
    <property type="entry name" value="Gate_dom"/>
</dbReference>
<feature type="domain" description="Nucleoside transporter/FeoB GTPase Gate" evidence="2">
    <location>
        <begin position="18"/>
        <end position="110"/>
    </location>
</feature>
<keyword evidence="1" id="KW-1133">Transmembrane helix</keyword>
<evidence type="ECO:0000313" key="4">
    <source>
        <dbReference type="Proteomes" id="UP000095743"/>
    </source>
</evidence>
<feature type="transmembrane region" description="Helical" evidence="1">
    <location>
        <begin position="23"/>
        <end position="44"/>
    </location>
</feature>
<dbReference type="STRING" id="1424294.Gferi_05880"/>
<dbReference type="AlphaFoldDB" id="A0A1D8GDY8"/>
<gene>
    <name evidence="3" type="ORF">Gferi_05880</name>
</gene>
<protein>
    <submittedName>
        <fullName evidence="3">Nucleoside recognition protein</fullName>
    </submittedName>
</protein>
<evidence type="ECO:0000259" key="2">
    <source>
        <dbReference type="Pfam" id="PF07670"/>
    </source>
</evidence>
<sequence>MLGNSIKSGLKKGFETTWMLGKIIVPIYFFVTFLKYTPVIDWIAEVFEPLMQIFHLPGEAAIVLVIGNVSTLYGAIGAMKAMSLTPLEATIIAIMLSFSHSLFMETAITKKLGMKLSNVLFIRMGLAVIAGLIVSRVGEILW</sequence>
<feature type="transmembrane region" description="Helical" evidence="1">
    <location>
        <begin position="120"/>
        <end position="138"/>
    </location>
</feature>
<feature type="transmembrane region" description="Helical" evidence="1">
    <location>
        <begin position="89"/>
        <end position="108"/>
    </location>
</feature>
<dbReference type="KEGG" id="gfe:Gferi_05880"/>
<name>A0A1D8GDY8_9FIRM</name>
<proteinExistence type="predicted"/>